<dbReference type="Proteomes" id="UP001454036">
    <property type="component" value="Unassembled WGS sequence"/>
</dbReference>
<accession>A0AAV3QKP6</accession>
<proteinExistence type="predicted"/>
<gene>
    <name evidence="4" type="ORF">LIER_39619</name>
</gene>
<dbReference type="Gene3D" id="3.80.10.10">
    <property type="entry name" value="Ribonuclease Inhibitor"/>
    <property type="match status" value="1"/>
</dbReference>
<evidence type="ECO:0000259" key="3">
    <source>
        <dbReference type="Pfam" id="PF23598"/>
    </source>
</evidence>
<dbReference type="EMBL" id="BAABME010021545">
    <property type="protein sequence ID" value="GAA0163566.1"/>
    <property type="molecule type" value="Genomic_DNA"/>
</dbReference>
<dbReference type="GO" id="GO:0006952">
    <property type="term" value="P:defense response"/>
    <property type="evidence" value="ECO:0007669"/>
    <property type="project" value="UniProtKB-KW"/>
</dbReference>
<dbReference type="AlphaFoldDB" id="A0AAV3QKP6"/>
<keyword evidence="1" id="KW-0677">Repeat</keyword>
<dbReference type="Gene3D" id="1.10.10.10">
    <property type="entry name" value="Winged helix-like DNA-binding domain superfamily/Winged helix DNA-binding domain"/>
    <property type="match status" value="1"/>
</dbReference>
<protein>
    <recommendedName>
        <fullName evidence="3">Disease resistance R13L4/SHOC-2-like LRR domain-containing protein</fullName>
    </recommendedName>
</protein>
<keyword evidence="2" id="KW-0611">Plant defense</keyword>
<name>A0AAV3QKP6_LITER</name>
<evidence type="ECO:0000256" key="2">
    <source>
        <dbReference type="ARBA" id="ARBA00022821"/>
    </source>
</evidence>
<feature type="domain" description="Disease resistance R13L4/SHOC-2-like LRR" evidence="3">
    <location>
        <begin position="141"/>
        <end position="205"/>
    </location>
</feature>
<comment type="caution">
    <text evidence="4">The sequence shown here is derived from an EMBL/GenBank/DDBJ whole genome shotgun (WGS) entry which is preliminary data.</text>
</comment>
<evidence type="ECO:0000256" key="1">
    <source>
        <dbReference type="ARBA" id="ARBA00022737"/>
    </source>
</evidence>
<dbReference type="PANTHER" id="PTHR47186">
    <property type="entry name" value="LEUCINE-RICH REPEAT-CONTAINING PROTEIN 57"/>
    <property type="match status" value="1"/>
</dbReference>
<evidence type="ECO:0000313" key="5">
    <source>
        <dbReference type="Proteomes" id="UP001454036"/>
    </source>
</evidence>
<evidence type="ECO:0000313" key="4">
    <source>
        <dbReference type="EMBL" id="GAA0163566.1"/>
    </source>
</evidence>
<dbReference type="InterPro" id="IPR036388">
    <property type="entry name" value="WH-like_DNA-bd_sf"/>
</dbReference>
<dbReference type="PANTHER" id="PTHR47186:SF3">
    <property type="entry name" value="OS09G0267800 PROTEIN"/>
    <property type="match status" value="1"/>
</dbReference>
<dbReference type="InterPro" id="IPR055414">
    <property type="entry name" value="LRR_R13L4/SHOC2-like"/>
</dbReference>
<organism evidence="4 5">
    <name type="scientific">Lithospermum erythrorhizon</name>
    <name type="common">Purple gromwell</name>
    <name type="synonym">Lithospermum officinale var. erythrorhizon</name>
    <dbReference type="NCBI Taxonomy" id="34254"/>
    <lineage>
        <taxon>Eukaryota</taxon>
        <taxon>Viridiplantae</taxon>
        <taxon>Streptophyta</taxon>
        <taxon>Embryophyta</taxon>
        <taxon>Tracheophyta</taxon>
        <taxon>Spermatophyta</taxon>
        <taxon>Magnoliopsida</taxon>
        <taxon>eudicotyledons</taxon>
        <taxon>Gunneridae</taxon>
        <taxon>Pentapetalae</taxon>
        <taxon>asterids</taxon>
        <taxon>lamiids</taxon>
        <taxon>Boraginales</taxon>
        <taxon>Boraginaceae</taxon>
        <taxon>Boraginoideae</taxon>
        <taxon>Lithospermeae</taxon>
        <taxon>Lithospermum</taxon>
    </lineage>
</organism>
<dbReference type="Pfam" id="PF23598">
    <property type="entry name" value="LRR_14"/>
    <property type="match status" value="1"/>
</dbReference>
<sequence length="221" mass="25568">MGEWELFYKRIGVEMKRKDSRLEPMAKLLSLSYYDLPFHLKNCFLYLSIFPEDFDIVKSSEQNITTIFRGQEGMNFQNNVRRLALHVSIIDRSKQARSYCKSIRTLYVCKDVGGNILESFLSDLLSHGRKLVKVLERIPDEIFKLFHLKHLNLQNTNVQYLPKSIGMLQSLQTLNLLGTRVTELPVETETLQHLRHLTIGHFGFVPVLDPVGARASFISIQ</sequence>
<dbReference type="InterPro" id="IPR032675">
    <property type="entry name" value="LRR_dom_sf"/>
</dbReference>
<reference evidence="4 5" key="1">
    <citation type="submission" date="2024-01" db="EMBL/GenBank/DDBJ databases">
        <title>The complete chloroplast genome sequence of Lithospermum erythrorhizon: insights into the phylogenetic relationship among Boraginaceae species and the maternal lineages of purple gromwells.</title>
        <authorList>
            <person name="Okada T."/>
            <person name="Watanabe K."/>
        </authorList>
    </citation>
    <scope>NUCLEOTIDE SEQUENCE [LARGE SCALE GENOMIC DNA]</scope>
</reference>
<dbReference type="SUPFAM" id="SSF52058">
    <property type="entry name" value="L domain-like"/>
    <property type="match status" value="1"/>
</dbReference>
<keyword evidence="5" id="KW-1185">Reference proteome</keyword>